<dbReference type="AlphaFoldDB" id="A0A4Z0P1A0"/>
<protein>
    <recommendedName>
        <fullName evidence="4">Periplasmic heavy metal sensor</fullName>
    </recommendedName>
</protein>
<evidence type="ECO:0000256" key="1">
    <source>
        <dbReference type="SAM" id="SignalP"/>
    </source>
</evidence>
<dbReference type="RefSeq" id="WP_135435996.1">
    <property type="nucleotide sequence ID" value="NZ_SRLA01000005.1"/>
</dbReference>
<gene>
    <name evidence="2" type="ORF">EU556_20415</name>
</gene>
<comment type="caution">
    <text evidence="2">The sequence shown here is derived from an EMBL/GenBank/DDBJ whole genome shotgun (WGS) entry which is preliminary data.</text>
</comment>
<proteinExistence type="predicted"/>
<keyword evidence="1" id="KW-0732">Signal</keyword>
<dbReference type="EMBL" id="SRLA01000005">
    <property type="protein sequence ID" value="TGE04552.1"/>
    <property type="molecule type" value="Genomic_DNA"/>
</dbReference>
<sequence length="120" mass="13444">MKNFATILLLGAMCRAGSAQAAAPADGSRMSERAKTMTRQMAEKMPLSEGQYIKVRQLNLRLLTETAELRKQFGADATALDEALANMQMRYEWDLATILRPRQMALYDQTKLSMTAVNLQ</sequence>
<evidence type="ECO:0000313" key="3">
    <source>
        <dbReference type="Proteomes" id="UP000298337"/>
    </source>
</evidence>
<evidence type="ECO:0000313" key="2">
    <source>
        <dbReference type="EMBL" id="TGE04552.1"/>
    </source>
</evidence>
<reference evidence="2 3" key="1">
    <citation type="submission" date="2019-04" db="EMBL/GenBank/DDBJ databases">
        <authorList>
            <person name="Feng G."/>
            <person name="Zhang J."/>
            <person name="Zhu H."/>
        </authorList>
    </citation>
    <scope>NUCLEOTIDE SEQUENCE [LARGE SCALE GENOMIC DNA]</scope>
    <source>
        <strain evidence="2 3">92R-1</strain>
    </source>
</reference>
<feature type="signal peptide" evidence="1">
    <location>
        <begin position="1"/>
        <end position="21"/>
    </location>
</feature>
<accession>A0A4Z0P1A0</accession>
<dbReference type="Proteomes" id="UP000298337">
    <property type="component" value="Unassembled WGS sequence"/>
</dbReference>
<organism evidence="2 3">
    <name type="scientific">Hymenobacter fodinae</name>
    <dbReference type="NCBI Taxonomy" id="2510796"/>
    <lineage>
        <taxon>Bacteria</taxon>
        <taxon>Pseudomonadati</taxon>
        <taxon>Bacteroidota</taxon>
        <taxon>Cytophagia</taxon>
        <taxon>Cytophagales</taxon>
        <taxon>Hymenobacteraceae</taxon>
        <taxon>Hymenobacter</taxon>
    </lineage>
</organism>
<keyword evidence="3" id="KW-1185">Reference proteome</keyword>
<evidence type="ECO:0008006" key="4">
    <source>
        <dbReference type="Google" id="ProtNLM"/>
    </source>
</evidence>
<name>A0A4Z0P1A0_9BACT</name>
<feature type="chain" id="PRO_5021301277" description="Periplasmic heavy metal sensor" evidence="1">
    <location>
        <begin position="22"/>
        <end position="120"/>
    </location>
</feature>
<dbReference type="OrthoDB" id="882534at2"/>